<evidence type="ECO:0000256" key="1">
    <source>
        <dbReference type="SAM" id="MobiDB-lite"/>
    </source>
</evidence>
<evidence type="ECO:0000313" key="2">
    <source>
        <dbReference type="EMBL" id="KAG2614071.1"/>
    </source>
</evidence>
<proteinExistence type="predicted"/>
<dbReference type="Proteomes" id="UP000823388">
    <property type="component" value="Chromosome 4K"/>
</dbReference>
<feature type="compositionally biased region" description="Basic residues" evidence="1">
    <location>
        <begin position="98"/>
        <end position="111"/>
    </location>
</feature>
<gene>
    <name evidence="2" type="ORF">PVAP13_4KG376702</name>
</gene>
<evidence type="ECO:0000313" key="3">
    <source>
        <dbReference type="Proteomes" id="UP000823388"/>
    </source>
</evidence>
<sequence length="152" mass="16172">MQAAAPLVAVRGQGCGPVAMLLASPSPPAVASFPRHDLVCQGSPTCRSTVNKGPTLTMWRPPTQAGRPISFDAADSAPEAPPGYKCRGNLGEEGPTGYRRRRRRRRPRRSCLLRSPLPVGVRSPPPDRSLAPRSTASISAPLLRIGFSLLGK</sequence>
<name>A0A8T0TPU6_PANVG</name>
<protein>
    <submittedName>
        <fullName evidence="2">Uncharacterized protein</fullName>
    </submittedName>
</protein>
<feature type="region of interest" description="Disordered" evidence="1">
    <location>
        <begin position="51"/>
        <end position="136"/>
    </location>
</feature>
<organism evidence="2 3">
    <name type="scientific">Panicum virgatum</name>
    <name type="common">Blackwell switchgrass</name>
    <dbReference type="NCBI Taxonomy" id="38727"/>
    <lineage>
        <taxon>Eukaryota</taxon>
        <taxon>Viridiplantae</taxon>
        <taxon>Streptophyta</taxon>
        <taxon>Embryophyta</taxon>
        <taxon>Tracheophyta</taxon>
        <taxon>Spermatophyta</taxon>
        <taxon>Magnoliopsida</taxon>
        <taxon>Liliopsida</taxon>
        <taxon>Poales</taxon>
        <taxon>Poaceae</taxon>
        <taxon>PACMAD clade</taxon>
        <taxon>Panicoideae</taxon>
        <taxon>Panicodae</taxon>
        <taxon>Paniceae</taxon>
        <taxon>Panicinae</taxon>
        <taxon>Panicum</taxon>
        <taxon>Panicum sect. Hiantes</taxon>
    </lineage>
</organism>
<dbReference type="EMBL" id="CM029043">
    <property type="protein sequence ID" value="KAG2614071.1"/>
    <property type="molecule type" value="Genomic_DNA"/>
</dbReference>
<comment type="caution">
    <text evidence="2">The sequence shown here is derived from an EMBL/GenBank/DDBJ whole genome shotgun (WGS) entry which is preliminary data.</text>
</comment>
<accession>A0A8T0TPU6</accession>
<dbReference type="AlphaFoldDB" id="A0A8T0TPU6"/>
<keyword evidence="3" id="KW-1185">Reference proteome</keyword>
<reference evidence="2" key="1">
    <citation type="submission" date="2020-05" db="EMBL/GenBank/DDBJ databases">
        <title>WGS assembly of Panicum virgatum.</title>
        <authorList>
            <person name="Lovell J.T."/>
            <person name="Jenkins J."/>
            <person name="Shu S."/>
            <person name="Juenger T.E."/>
            <person name="Schmutz J."/>
        </authorList>
    </citation>
    <scope>NUCLEOTIDE SEQUENCE</scope>
    <source>
        <strain evidence="2">AP13</strain>
    </source>
</reference>